<dbReference type="PANTHER" id="PTHR45947">
    <property type="entry name" value="SULFOQUINOVOSYL TRANSFERASE SQD2"/>
    <property type="match status" value="1"/>
</dbReference>
<sequence>MSERILIVHNAYQQRGGEDVVVEAEAELLRQHGHQVELFLRHNSAIGNIGRAALIAQTLWSAPTVKAFDAVVRAFKPDLVHVHNTFPLISPSLYWAAAEARVPVVQTLHNFRLLCPQAMFLRNGRICEDCLGHPPWRSVIHRCYRNSVTQSAVLATTLAMHRGLNTWHRKVTRYIALNEFCRNKFIEGGLPAERIVVKPNFVDAGDSVRGDRSGFLFVGRLSVEKGVDVLARAASRLTDVHIRVVGAGSEHATLRDVPGVELLGTLPGAQVREQMQQATALVFPSICYETFGLVAVEAFASGTPVIASRIGTLPNLVEEDVTGLLFSPGDAADLANKMRWAQLNPEQMAAMGSTARACYETKYAAARNYHELMAIYRDAIEEVKGKQQC</sequence>
<evidence type="ECO:0000313" key="2">
    <source>
        <dbReference type="EMBL" id="SEK26630.1"/>
    </source>
</evidence>
<evidence type="ECO:0000259" key="1">
    <source>
        <dbReference type="Pfam" id="PF13439"/>
    </source>
</evidence>
<gene>
    <name evidence="2" type="ORF">SAMN05216387_10118</name>
</gene>
<dbReference type="Pfam" id="PF13692">
    <property type="entry name" value="Glyco_trans_1_4"/>
    <property type="match status" value="1"/>
</dbReference>
<feature type="domain" description="Glycosyltransferase subfamily 4-like N-terminal" evidence="1">
    <location>
        <begin position="16"/>
        <end position="204"/>
    </location>
</feature>
<dbReference type="Proteomes" id="UP000198620">
    <property type="component" value="Unassembled WGS sequence"/>
</dbReference>
<dbReference type="InterPro" id="IPR028098">
    <property type="entry name" value="Glyco_trans_4-like_N"/>
</dbReference>
<dbReference type="SUPFAM" id="SSF53756">
    <property type="entry name" value="UDP-Glycosyltransferase/glycogen phosphorylase"/>
    <property type="match status" value="1"/>
</dbReference>
<dbReference type="AlphaFoldDB" id="A0A1H7FR18"/>
<dbReference type="OrthoDB" id="484631at2"/>
<reference evidence="2 3" key="1">
    <citation type="submission" date="2016-10" db="EMBL/GenBank/DDBJ databases">
        <authorList>
            <person name="de Groot N.N."/>
        </authorList>
    </citation>
    <scope>NUCLEOTIDE SEQUENCE [LARGE SCALE GENOMIC DNA]</scope>
    <source>
        <strain evidence="2 3">Nv1</strain>
    </source>
</reference>
<keyword evidence="3" id="KW-1185">Reference proteome</keyword>
<protein>
    <submittedName>
        <fullName evidence="2">Glycosyltransferase involved in cell wall bisynthesis</fullName>
    </submittedName>
</protein>
<dbReference type="EMBL" id="FOBH01000001">
    <property type="protein sequence ID" value="SEK26630.1"/>
    <property type="molecule type" value="Genomic_DNA"/>
</dbReference>
<proteinExistence type="predicted"/>
<dbReference type="CDD" id="cd03801">
    <property type="entry name" value="GT4_PimA-like"/>
    <property type="match status" value="1"/>
</dbReference>
<organism evidence="2 3">
    <name type="scientific">Nitrosovibrio tenuis</name>
    <dbReference type="NCBI Taxonomy" id="1233"/>
    <lineage>
        <taxon>Bacteria</taxon>
        <taxon>Pseudomonadati</taxon>
        <taxon>Pseudomonadota</taxon>
        <taxon>Betaproteobacteria</taxon>
        <taxon>Nitrosomonadales</taxon>
        <taxon>Nitrosomonadaceae</taxon>
        <taxon>Nitrosovibrio</taxon>
    </lineage>
</organism>
<dbReference type="PANTHER" id="PTHR45947:SF13">
    <property type="entry name" value="TRANSFERASE"/>
    <property type="match status" value="1"/>
</dbReference>
<keyword evidence="2" id="KW-0808">Transferase</keyword>
<name>A0A1H7FR18_9PROT</name>
<dbReference type="InterPro" id="IPR050194">
    <property type="entry name" value="Glycosyltransferase_grp1"/>
</dbReference>
<dbReference type="GO" id="GO:0016757">
    <property type="term" value="F:glycosyltransferase activity"/>
    <property type="evidence" value="ECO:0007669"/>
    <property type="project" value="UniProtKB-ARBA"/>
</dbReference>
<accession>A0A1H7FR18</accession>
<dbReference type="STRING" id="1233.SAMN05216387_10118"/>
<evidence type="ECO:0000313" key="3">
    <source>
        <dbReference type="Proteomes" id="UP000198620"/>
    </source>
</evidence>
<dbReference type="RefSeq" id="WP_090825563.1">
    <property type="nucleotide sequence ID" value="NZ_FOBH01000001.1"/>
</dbReference>
<dbReference type="Pfam" id="PF13439">
    <property type="entry name" value="Glyco_transf_4"/>
    <property type="match status" value="1"/>
</dbReference>
<dbReference type="Gene3D" id="3.40.50.2000">
    <property type="entry name" value="Glycogen Phosphorylase B"/>
    <property type="match status" value="2"/>
</dbReference>